<dbReference type="PROSITE" id="PS50044">
    <property type="entry name" value="SIGMA54_3"/>
    <property type="match status" value="1"/>
</dbReference>
<evidence type="ECO:0000256" key="8">
    <source>
        <dbReference type="ARBA" id="ARBA00023125"/>
    </source>
</evidence>
<dbReference type="Gene3D" id="1.10.10.1330">
    <property type="entry name" value="RNA polymerase sigma-54 factor, core-binding domain"/>
    <property type="match status" value="1"/>
</dbReference>
<dbReference type="NCBIfam" id="NF009118">
    <property type="entry name" value="PRK12469.1"/>
    <property type="match status" value="1"/>
</dbReference>
<dbReference type="GO" id="GO:0016987">
    <property type="term" value="F:sigma factor activity"/>
    <property type="evidence" value="ECO:0007669"/>
    <property type="project" value="UniProtKB-KW"/>
</dbReference>
<dbReference type="PRINTS" id="PR00045">
    <property type="entry name" value="SIGMA54FCT"/>
</dbReference>
<dbReference type="STRING" id="266128.ABB25_10035"/>
<dbReference type="PANTHER" id="PTHR32248:SF4">
    <property type="entry name" value="RNA POLYMERASE SIGMA-54 FACTOR"/>
    <property type="match status" value="1"/>
</dbReference>
<feature type="domain" description="RNA polymerase sigma factor 54 DNA-binding" evidence="12">
    <location>
        <begin position="317"/>
        <end position="474"/>
    </location>
</feature>
<evidence type="ECO:0000256" key="11">
    <source>
        <dbReference type="SAM" id="MobiDB-lite"/>
    </source>
</evidence>
<feature type="domain" description="RNA polymerase sigma factor 54 core-binding" evidence="13">
    <location>
        <begin position="115"/>
        <end position="304"/>
    </location>
</feature>
<dbReference type="Pfam" id="PF00309">
    <property type="entry name" value="Sigma54_AID"/>
    <property type="match status" value="1"/>
</dbReference>
<dbReference type="GO" id="GO:0016779">
    <property type="term" value="F:nucleotidyltransferase activity"/>
    <property type="evidence" value="ECO:0007669"/>
    <property type="project" value="UniProtKB-KW"/>
</dbReference>
<dbReference type="EMBL" id="LDJH01000016">
    <property type="protein sequence ID" value="KRG57226.1"/>
    <property type="molecule type" value="Genomic_DNA"/>
</dbReference>
<evidence type="ECO:0000256" key="7">
    <source>
        <dbReference type="ARBA" id="ARBA00023082"/>
    </source>
</evidence>
<keyword evidence="7 10" id="KW-0731">Sigma factor</keyword>
<dbReference type="PANTHER" id="PTHR32248">
    <property type="entry name" value="RNA POLYMERASE SIGMA-54 FACTOR"/>
    <property type="match status" value="1"/>
</dbReference>
<evidence type="ECO:0000259" key="13">
    <source>
        <dbReference type="Pfam" id="PF04963"/>
    </source>
</evidence>
<evidence type="ECO:0000256" key="2">
    <source>
        <dbReference type="ARBA" id="ARBA00019942"/>
    </source>
</evidence>
<evidence type="ECO:0000256" key="6">
    <source>
        <dbReference type="ARBA" id="ARBA00023015"/>
    </source>
</evidence>
<dbReference type="PROSITE" id="PS00718">
    <property type="entry name" value="SIGMA54_2"/>
    <property type="match status" value="1"/>
</dbReference>
<feature type="compositionally biased region" description="Low complexity" evidence="11">
    <location>
        <begin position="58"/>
        <end position="78"/>
    </location>
</feature>
<evidence type="ECO:0000256" key="10">
    <source>
        <dbReference type="PIRNR" id="PIRNR000774"/>
    </source>
</evidence>
<keyword evidence="3 10" id="KW-0240">DNA-directed RNA polymerase</keyword>
<dbReference type="PATRIC" id="fig|266128.3.peg.877"/>
<dbReference type="AlphaFoldDB" id="A0A0R0BSH9"/>
<sequence length="477" mass="52180">MKTRLNTTLSQQLALTPQLQQALRLLQMSATELEQEVAQAVASNPLLEWAEEAPPRSSEPGPDSAAPAPAPASPSGEDTGNDAGSNDWMPDQGPWAIGSTHDDEREPPALRLAGEGQDLTEHLRWQLHLLNLSQRDRSIGLALIDAIDGDGYLREPLEALAQALQPELTVSCEEILAVLRHIQGMEPTGVGARDLGECLALQLQLLPADTEGRALALQIAQTALARLPRAGIDGLARELRQPVEAVASAVSLLRRMEPRPGRHVGQEDPGSWVLPDVVIWRQRGRWQAALAGHSGPPVVIHRGYEQMLGHCSSSDASYLRSHLQQARWLIRGLQQRGQTLLRITRQLLVHQAAYLEYGEQALRPLTLREMASELELHESTISRAIAGKYVRTPRGTVALRDFFSAAVETGNGEETASSAIQASLRQLIEAENPRKPLSDAKLTDLLKQSGVTVARRTVAKYREAMNIPPSHERVRIG</sequence>
<name>A0A0R0BSH9_9GAMM</name>
<reference evidence="14 15" key="1">
    <citation type="submission" date="2015-05" db="EMBL/GenBank/DDBJ databases">
        <title>Genome sequencing and analysis of members of genus Stenotrophomonas.</title>
        <authorList>
            <person name="Patil P.P."/>
            <person name="Midha S."/>
            <person name="Patil P.B."/>
        </authorList>
    </citation>
    <scope>NUCLEOTIDE SEQUENCE [LARGE SCALE GENOMIC DNA]</scope>
    <source>
        <strain evidence="14 15">DSM 17805</strain>
    </source>
</reference>
<dbReference type="InterPro" id="IPR007634">
    <property type="entry name" value="RNA_pol_sigma_54_DNA-bd"/>
</dbReference>
<dbReference type="GO" id="GO:0006352">
    <property type="term" value="P:DNA-templated transcription initiation"/>
    <property type="evidence" value="ECO:0007669"/>
    <property type="project" value="InterPro"/>
</dbReference>
<dbReference type="Proteomes" id="UP000051254">
    <property type="component" value="Unassembled WGS sequence"/>
</dbReference>
<dbReference type="NCBIfam" id="NF004595">
    <property type="entry name" value="PRK05932.1-2"/>
    <property type="match status" value="1"/>
</dbReference>
<dbReference type="InterPro" id="IPR000394">
    <property type="entry name" value="RNA_pol_sigma_54"/>
</dbReference>
<dbReference type="Pfam" id="PF04552">
    <property type="entry name" value="Sigma54_DBD"/>
    <property type="match status" value="1"/>
</dbReference>
<keyword evidence="8 10" id="KW-0238">DNA-binding</keyword>
<dbReference type="PROSITE" id="PS00717">
    <property type="entry name" value="SIGMA54_1"/>
    <property type="match status" value="1"/>
</dbReference>
<accession>A0A0R0BSH9</accession>
<keyword evidence="6 10" id="KW-0805">Transcription regulation</keyword>
<dbReference type="InterPro" id="IPR038709">
    <property type="entry name" value="RpoN_core-bd_sf"/>
</dbReference>
<evidence type="ECO:0000256" key="3">
    <source>
        <dbReference type="ARBA" id="ARBA00022478"/>
    </source>
</evidence>
<keyword evidence="15" id="KW-1185">Reference proteome</keyword>
<protein>
    <recommendedName>
        <fullName evidence="2 10">RNA polymerase sigma-54 factor</fullName>
    </recommendedName>
</protein>
<gene>
    <name evidence="14" type="ORF">ABB25_10035</name>
</gene>
<evidence type="ECO:0000313" key="14">
    <source>
        <dbReference type="EMBL" id="KRG57226.1"/>
    </source>
</evidence>
<dbReference type="GO" id="GO:0003677">
    <property type="term" value="F:DNA binding"/>
    <property type="evidence" value="ECO:0007669"/>
    <property type="project" value="UniProtKB-KW"/>
</dbReference>
<evidence type="ECO:0000256" key="9">
    <source>
        <dbReference type="ARBA" id="ARBA00023163"/>
    </source>
</evidence>
<keyword evidence="5 10" id="KW-0548">Nucleotidyltransferase</keyword>
<organism evidence="14 15">
    <name type="scientific">Stenotrophomonas koreensis</name>
    <dbReference type="NCBI Taxonomy" id="266128"/>
    <lineage>
        <taxon>Bacteria</taxon>
        <taxon>Pseudomonadati</taxon>
        <taxon>Pseudomonadota</taxon>
        <taxon>Gammaproteobacteria</taxon>
        <taxon>Lysobacterales</taxon>
        <taxon>Lysobacteraceae</taxon>
        <taxon>Stenotrophomonas</taxon>
    </lineage>
</organism>
<keyword evidence="9 10" id="KW-0804">Transcription</keyword>
<evidence type="ECO:0000256" key="4">
    <source>
        <dbReference type="ARBA" id="ARBA00022679"/>
    </source>
</evidence>
<keyword evidence="4 10" id="KW-0808">Transferase</keyword>
<comment type="similarity">
    <text evidence="1 10">Belongs to the sigma-54 factor family.</text>
</comment>
<evidence type="ECO:0000256" key="5">
    <source>
        <dbReference type="ARBA" id="ARBA00022695"/>
    </source>
</evidence>
<evidence type="ECO:0000259" key="12">
    <source>
        <dbReference type="Pfam" id="PF04552"/>
    </source>
</evidence>
<dbReference type="Pfam" id="PF04963">
    <property type="entry name" value="Sigma54_CBD"/>
    <property type="match status" value="1"/>
</dbReference>
<proteinExistence type="inferred from homology"/>
<comment type="function">
    <text evidence="10">Sigma factors are initiation factors that promote the attachment of RNA polymerase to specific initiation sites and are then released.</text>
</comment>
<dbReference type="GO" id="GO:0001216">
    <property type="term" value="F:DNA-binding transcription activator activity"/>
    <property type="evidence" value="ECO:0007669"/>
    <property type="project" value="InterPro"/>
</dbReference>
<dbReference type="PIRSF" id="PIRSF000774">
    <property type="entry name" value="RpoN"/>
    <property type="match status" value="1"/>
</dbReference>
<dbReference type="NCBIfam" id="TIGR02395">
    <property type="entry name" value="rpoN_sigma"/>
    <property type="match status" value="1"/>
</dbReference>
<comment type="caution">
    <text evidence="14">The sequence shown here is derived from an EMBL/GenBank/DDBJ whole genome shotgun (WGS) entry which is preliminary data.</text>
</comment>
<dbReference type="InterPro" id="IPR007046">
    <property type="entry name" value="RNA_pol_sigma_54_core-bd"/>
</dbReference>
<dbReference type="Gene3D" id="1.10.10.60">
    <property type="entry name" value="Homeodomain-like"/>
    <property type="match status" value="1"/>
</dbReference>
<dbReference type="OrthoDB" id="9814402at2"/>
<feature type="region of interest" description="Disordered" evidence="11">
    <location>
        <begin position="46"/>
        <end position="108"/>
    </location>
</feature>
<dbReference type="RefSeq" id="WP_057666410.1">
    <property type="nucleotide sequence ID" value="NZ_LDJH01000016.1"/>
</dbReference>
<evidence type="ECO:0000256" key="1">
    <source>
        <dbReference type="ARBA" id="ARBA00008798"/>
    </source>
</evidence>
<evidence type="ECO:0000313" key="15">
    <source>
        <dbReference type="Proteomes" id="UP000051254"/>
    </source>
</evidence>
<dbReference type="GO" id="GO:0000428">
    <property type="term" value="C:DNA-directed RNA polymerase complex"/>
    <property type="evidence" value="ECO:0007669"/>
    <property type="project" value="UniProtKB-KW"/>
</dbReference>